<organism evidence="2 3">
    <name type="scientific">Vairimorpha necatrix</name>
    <dbReference type="NCBI Taxonomy" id="6039"/>
    <lineage>
        <taxon>Eukaryota</taxon>
        <taxon>Fungi</taxon>
        <taxon>Fungi incertae sedis</taxon>
        <taxon>Microsporidia</taxon>
        <taxon>Nosematidae</taxon>
        <taxon>Vairimorpha</taxon>
    </lineage>
</organism>
<dbReference type="AlphaFoldDB" id="A0AAX4JA01"/>
<dbReference type="Proteomes" id="UP001334084">
    <property type="component" value="Chromosome 2"/>
</dbReference>
<keyword evidence="1" id="KW-0812">Transmembrane</keyword>
<gene>
    <name evidence="2" type="ORF">VNE69_02245</name>
</gene>
<accession>A0AAX4JA01</accession>
<evidence type="ECO:0000313" key="2">
    <source>
        <dbReference type="EMBL" id="WUR02726.1"/>
    </source>
</evidence>
<sequence length="297" mass="35741">MYEVIKIYYVMIVIISMIFCSDSFCSFHAGCVNNYRSRQIQIDHSILSRTDVNMREFEYFKQSLIMLSQDELNNLYNVVDVHLIKNNDDHYLLFQELCKSLDNFEKILEIKKNLLKISKSSSAKLNISEDVLYEININKKYIYDRSQRLKRLGKKYIFSIKKIINTSNLTKNKVEFYEFVFDFIGILFDFITNNTHKTHVKLHYSYIINRYQTYEHCMHMLVNNISLPKILYHTEQCLRVEIDISVAKMNEIIVELRYLVKNINKFYQNIDKYLTRIRKNLDLIQECMKDSDIQFKH</sequence>
<dbReference type="KEGG" id="vnx:VNE69_02245"/>
<evidence type="ECO:0000313" key="3">
    <source>
        <dbReference type="Proteomes" id="UP001334084"/>
    </source>
</evidence>
<keyword evidence="3" id="KW-1185">Reference proteome</keyword>
<name>A0AAX4JA01_9MICR</name>
<dbReference type="GeneID" id="90540535"/>
<feature type="transmembrane region" description="Helical" evidence="1">
    <location>
        <begin position="7"/>
        <end position="29"/>
    </location>
</feature>
<reference evidence="2" key="1">
    <citation type="journal article" date="2024" name="BMC Genomics">
        <title>Functional annotation of a divergent genome using sequence and structure-based similarity.</title>
        <authorList>
            <person name="Svedberg D."/>
            <person name="Winiger R.R."/>
            <person name="Berg A."/>
            <person name="Sharma H."/>
            <person name="Tellgren-Roth C."/>
            <person name="Debrunner-Vossbrinck B.A."/>
            <person name="Vossbrinck C.R."/>
            <person name="Barandun J."/>
        </authorList>
    </citation>
    <scope>NUCLEOTIDE SEQUENCE</scope>
    <source>
        <strain evidence="2">Illinois isolate</strain>
    </source>
</reference>
<dbReference type="RefSeq" id="XP_065328871.1">
    <property type="nucleotide sequence ID" value="XM_065472799.1"/>
</dbReference>
<dbReference type="EMBL" id="CP142727">
    <property type="protein sequence ID" value="WUR02726.1"/>
    <property type="molecule type" value="Genomic_DNA"/>
</dbReference>
<keyword evidence="1" id="KW-1133">Transmembrane helix</keyword>
<keyword evidence="1" id="KW-0472">Membrane</keyword>
<protein>
    <submittedName>
        <fullName evidence="2">SP-containing protein</fullName>
    </submittedName>
</protein>
<evidence type="ECO:0000256" key="1">
    <source>
        <dbReference type="SAM" id="Phobius"/>
    </source>
</evidence>
<proteinExistence type="predicted"/>